<dbReference type="EMBL" id="LAZR01008589">
    <property type="protein sequence ID" value="KKM77785.1"/>
    <property type="molecule type" value="Genomic_DNA"/>
</dbReference>
<protein>
    <submittedName>
        <fullName evidence="1">Uncharacterized protein</fullName>
    </submittedName>
</protein>
<gene>
    <name evidence="1" type="ORF">LCGC14_1366390</name>
</gene>
<proteinExistence type="predicted"/>
<evidence type="ECO:0000313" key="1">
    <source>
        <dbReference type="EMBL" id="KKM77785.1"/>
    </source>
</evidence>
<organism evidence="1">
    <name type="scientific">marine sediment metagenome</name>
    <dbReference type="NCBI Taxonomy" id="412755"/>
    <lineage>
        <taxon>unclassified sequences</taxon>
        <taxon>metagenomes</taxon>
        <taxon>ecological metagenomes</taxon>
    </lineage>
</organism>
<accession>A0A0F9MLU6</accession>
<comment type="caution">
    <text evidence="1">The sequence shown here is derived from an EMBL/GenBank/DDBJ whole genome shotgun (WGS) entry which is preliminary data.</text>
</comment>
<name>A0A0F9MLU6_9ZZZZ</name>
<reference evidence="1" key="1">
    <citation type="journal article" date="2015" name="Nature">
        <title>Complex archaea that bridge the gap between prokaryotes and eukaryotes.</title>
        <authorList>
            <person name="Spang A."/>
            <person name="Saw J.H."/>
            <person name="Jorgensen S.L."/>
            <person name="Zaremba-Niedzwiedzka K."/>
            <person name="Martijn J."/>
            <person name="Lind A.E."/>
            <person name="van Eijk R."/>
            <person name="Schleper C."/>
            <person name="Guy L."/>
            <person name="Ettema T.J."/>
        </authorList>
    </citation>
    <scope>NUCLEOTIDE SEQUENCE</scope>
</reference>
<dbReference type="AlphaFoldDB" id="A0A0F9MLU6"/>
<sequence length="115" mass="12814">MKPLLIAAIVATLIFSGVAGAEITTSNLPLCVNVYTGKEIPCDGSWIGSPPKRLCPWTHMSVPESAVDAWYAKGWEPFSTFFGGWKYWSNYPEKATEIPDFKIFIKKRICKGDKP</sequence>